<dbReference type="PROSITE" id="PS50105">
    <property type="entry name" value="SAM_DOMAIN"/>
    <property type="match status" value="1"/>
</dbReference>
<sequence>MMASQNHSGGTATSVAQQQQGVAQQQLQIQQQPTTTTTIQGAHQTGGQNQMQPLQVIQQSLQNQTLMPHQFYNTQGQSILMPGNIAFHPGLNPQIQVIAAGKTLQSNQLSSPYSFNTSYTIPTSASNNQAYIIGQLNSHPSILQQQQTTKPGEMQKVIQPQIGTTAQIPAQTMWAIPQFLNQNSILIRGTQPDQMFIQQQQPLQNNTSTHQHFTMPLTTTQLPATSISSGTNGVQQVTQQQAQMQQQAHNQQQSQQGQSQTQTQITTSNVVAIKAQATLQPKPPLQIQPQPAQNQSGNQQQHQAQQNQQQQQHNQQLQQQQQQQLQHQIQQVTMAHQQQVQMIPQSNANSQSNMLQQQILAQSQQTLTAQVMHQAQQAPRQLTILPQGTTQQIQQQSVTLIQQQPATTQQPQPIRPNYSTSPATSSTSISQQQGITTTMAPQQRPKMRKPGVGRGSSNASPTQQGKVMFPRPTIPTTISPLSAPLKPAPSPQQPVGATLTKVPISPQGPPHSVNNQPLKTINLAALHTPPSLPDATLTPLMPQATSQAQSMQQAPPQPVQVFPASTTQLPSPNISITPAPPPQKKEEPLNENSSSQAPPPPSQQQQQNNNSQSNQHSESKSENEKENTKTETNTEEAEEGTGKQKLPKAMVKPQVLTHVIEGFVIQEASEPFPLSRNGDSDEPPLKKVALSSDMGKCEMCGKVDLRSKFKKNKRFCSSACAKGMKAQQHQQQNSQPPASVQNATTNHFNNVNDSRSKSKGKKWGESGEPELTDETSSSVGEPSLMSPSTEHIDEEPKVNPVKWNVSEVVDFVRSLPGCAEYAEDFALQEIDGQALMLLKEDHLMSAMGMKLGPALKLCAKIELIKAGMSSANGDGNQSKA</sequence>
<evidence type="ECO:0000313" key="12">
    <source>
        <dbReference type="Proteomes" id="UP001642540"/>
    </source>
</evidence>
<keyword evidence="4" id="KW-0862">Zinc</keyword>
<comment type="caution">
    <text evidence="11">The sequence shown here is derived from an EMBL/GenBank/DDBJ whole genome shotgun (WGS) entry which is preliminary data.</text>
</comment>
<dbReference type="InterPro" id="IPR012313">
    <property type="entry name" value="Znf_FCS"/>
</dbReference>
<feature type="compositionally biased region" description="Low complexity" evidence="8">
    <location>
        <begin position="402"/>
        <end position="412"/>
    </location>
</feature>
<dbReference type="PANTHER" id="PTHR12247">
    <property type="entry name" value="POLYCOMB GROUP PROTEIN"/>
    <property type="match status" value="1"/>
</dbReference>
<dbReference type="SMART" id="SM00454">
    <property type="entry name" value="SAM"/>
    <property type="match status" value="1"/>
</dbReference>
<dbReference type="InterPro" id="IPR001660">
    <property type="entry name" value="SAM"/>
</dbReference>
<keyword evidence="5" id="KW-0238">DNA-binding</keyword>
<keyword evidence="2" id="KW-0479">Metal-binding</keyword>
<proteinExistence type="predicted"/>
<gene>
    <name evidence="11" type="ORF">ODALV1_LOCUS23802</name>
</gene>
<dbReference type="PROSITE" id="PS51024">
    <property type="entry name" value="ZF_FCS"/>
    <property type="match status" value="1"/>
</dbReference>
<evidence type="ECO:0008006" key="13">
    <source>
        <dbReference type="Google" id="ProtNLM"/>
    </source>
</evidence>
<name>A0ABP1RM39_9HEXA</name>
<feature type="compositionally biased region" description="Low complexity" evidence="8">
    <location>
        <begin position="603"/>
        <end position="616"/>
    </location>
</feature>
<protein>
    <recommendedName>
        <fullName evidence="13">Polyhomeotic-like protein 2</fullName>
    </recommendedName>
</protein>
<evidence type="ECO:0000259" key="9">
    <source>
        <dbReference type="PROSITE" id="PS50105"/>
    </source>
</evidence>
<dbReference type="SUPFAM" id="SSF47769">
    <property type="entry name" value="SAM/Pointed domain"/>
    <property type="match status" value="1"/>
</dbReference>
<evidence type="ECO:0000256" key="1">
    <source>
        <dbReference type="ARBA" id="ARBA00004123"/>
    </source>
</evidence>
<evidence type="ECO:0000256" key="8">
    <source>
        <dbReference type="SAM" id="MobiDB-lite"/>
    </source>
</evidence>
<feature type="region of interest" description="Disordered" evidence="8">
    <location>
        <begin position="283"/>
        <end position="315"/>
    </location>
</feature>
<reference evidence="11 12" key="1">
    <citation type="submission" date="2024-08" db="EMBL/GenBank/DDBJ databases">
        <authorList>
            <person name="Cucini C."/>
            <person name="Frati F."/>
        </authorList>
    </citation>
    <scope>NUCLEOTIDE SEQUENCE [LARGE SCALE GENOMIC DNA]</scope>
</reference>
<organism evidence="11 12">
    <name type="scientific">Orchesella dallaii</name>
    <dbReference type="NCBI Taxonomy" id="48710"/>
    <lineage>
        <taxon>Eukaryota</taxon>
        <taxon>Metazoa</taxon>
        <taxon>Ecdysozoa</taxon>
        <taxon>Arthropoda</taxon>
        <taxon>Hexapoda</taxon>
        <taxon>Collembola</taxon>
        <taxon>Entomobryomorpha</taxon>
        <taxon>Entomobryoidea</taxon>
        <taxon>Orchesellidae</taxon>
        <taxon>Orchesellinae</taxon>
        <taxon>Orchesella</taxon>
    </lineage>
</organism>
<dbReference type="CDD" id="cd09577">
    <property type="entry name" value="SAM_Ph1_2_3"/>
    <property type="match status" value="1"/>
</dbReference>
<evidence type="ECO:0000256" key="7">
    <source>
        <dbReference type="PROSITE-ProRule" id="PRU00367"/>
    </source>
</evidence>
<dbReference type="Gene3D" id="1.10.150.50">
    <property type="entry name" value="Transcription Factor, Ets-1"/>
    <property type="match status" value="1"/>
</dbReference>
<dbReference type="InterPro" id="IPR013761">
    <property type="entry name" value="SAM/pointed_sf"/>
</dbReference>
<dbReference type="Pfam" id="PF00536">
    <property type="entry name" value="SAM_1"/>
    <property type="match status" value="1"/>
</dbReference>
<evidence type="ECO:0000256" key="5">
    <source>
        <dbReference type="ARBA" id="ARBA00023125"/>
    </source>
</evidence>
<evidence type="ECO:0000256" key="4">
    <source>
        <dbReference type="ARBA" id="ARBA00022833"/>
    </source>
</evidence>
<feature type="compositionally biased region" description="Low complexity" evidence="8">
    <location>
        <begin position="230"/>
        <end position="260"/>
    </location>
</feature>
<evidence type="ECO:0000256" key="3">
    <source>
        <dbReference type="ARBA" id="ARBA00022771"/>
    </source>
</evidence>
<evidence type="ECO:0000256" key="6">
    <source>
        <dbReference type="ARBA" id="ARBA00023242"/>
    </source>
</evidence>
<feature type="compositionally biased region" description="Basic and acidic residues" evidence="8">
    <location>
        <begin position="617"/>
        <end position="629"/>
    </location>
</feature>
<feature type="domain" description="FCS-type" evidence="10">
    <location>
        <begin position="688"/>
        <end position="722"/>
    </location>
</feature>
<feature type="region of interest" description="Disordered" evidence="8">
    <location>
        <begin position="402"/>
        <end position="469"/>
    </location>
</feature>
<feature type="compositionally biased region" description="Polar residues" evidence="8">
    <location>
        <begin position="565"/>
        <end position="576"/>
    </location>
</feature>
<feature type="compositionally biased region" description="Polar residues" evidence="8">
    <location>
        <begin position="736"/>
        <end position="753"/>
    </location>
</feature>
<feature type="compositionally biased region" description="Polar residues" evidence="8">
    <location>
        <begin position="455"/>
        <end position="465"/>
    </location>
</feature>
<dbReference type="InterPro" id="IPR038603">
    <property type="entry name" value="Znf_FCS_sf"/>
</dbReference>
<feature type="domain" description="SAM" evidence="9">
    <location>
        <begin position="803"/>
        <end position="867"/>
    </location>
</feature>
<keyword evidence="3 7" id="KW-0863">Zinc-finger</keyword>
<dbReference type="Pfam" id="PF21319">
    <property type="entry name" value="zf-FCS_1"/>
    <property type="match status" value="1"/>
</dbReference>
<dbReference type="Gene3D" id="3.30.60.160">
    <property type="match status" value="1"/>
</dbReference>
<feature type="compositionally biased region" description="Low complexity" evidence="8">
    <location>
        <begin position="287"/>
        <end position="315"/>
    </location>
</feature>
<feature type="compositionally biased region" description="Low complexity" evidence="8">
    <location>
        <begin position="419"/>
        <end position="438"/>
    </location>
</feature>
<dbReference type="Proteomes" id="UP001642540">
    <property type="component" value="Unassembled WGS sequence"/>
</dbReference>
<dbReference type="EMBL" id="CAXLJM020000083">
    <property type="protein sequence ID" value="CAL8130600.1"/>
    <property type="molecule type" value="Genomic_DNA"/>
</dbReference>
<feature type="compositionally biased region" description="Low complexity" evidence="8">
    <location>
        <begin position="543"/>
        <end position="564"/>
    </location>
</feature>
<evidence type="ECO:0000313" key="11">
    <source>
        <dbReference type="EMBL" id="CAL8130600.1"/>
    </source>
</evidence>
<dbReference type="InterPro" id="IPR050548">
    <property type="entry name" value="PcG_chromatin_remod_factors"/>
</dbReference>
<keyword evidence="12" id="KW-1185">Reference proteome</keyword>
<feature type="region of interest" description="Disordered" evidence="8">
    <location>
        <begin position="223"/>
        <end position="260"/>
    </location>
</feature>
<evidence type="ECO:0000256" key="2">
    <source>
        <dbReference type="ARBA" id="ARBA00022723"/>
    </source>
</evidence>
<evidence type="ECO:0000259" key="10">
    <source>
        <dbReference type="PROSITE" id="PS51024"/>
    </source>
</evidence>
<dbReference type="PANTHER" id="PTHR12247:SF138">
    <property type="entry name" value="POLYHOMEOTIC DISTAL, ISOFORM A-RELATED"/>
    <property type="match status" value="1"/>
</dbReference>
<feature type="compositionally biased region" description="Polar residues" evidence="8">
    <location>
        <begin position="774"/>
        <end position="789"/>
    </location>
</feature>
<feature type="region of interest" description="Disordered" evidence="8">
    <location>
        <begin position="727"/>
        <end position="795"/>
    </location>
</feature>
<accession>A0ABP1RM39</accession>
<comment type="subcellular location">
    <subcellularLocation>
        <location evidence="1">Nucleus</location>
    </subcellularLocation>
</comment>
<keyword evidence="6" id="KW-0539">Nucleus</keyword>
<feature type="region of interest" description="Disordered" evidence="8">
    <location>
        <begin position="543"/>
        <end position="649"/>
    </location>
</feature>